<reference evidence="3" key="1">
    <citation type="submission" date="2020-05" db="EMBL/GenBank/DDBJ databases">
        <title>Evolutionary and genomic comparisons of hybrid uninucleate and nonhybrid Rhizoctonia fungi.</title>
        <authorList>
            <person name="Li C."/>
            <person name="Chen X."/>
        </authorList>
    </citation>
    <scope>NUCLEOTIDE SEQUENCE</scope>
    <source>
        <strain evidence="3">AG-1 IA</strain>
    </source>
</reference>
<dbReference type="InterPro" id="IPR005162">
    <property type="entry name" value="Retrotrans_gag_dom"/>
</dbReference>
<dbReference type="AlphaFoldDB" id="A0A8H8T139"/>
<accession>A0A8H8T139</accession>
<dbReference type="Proteomes" id="UP000650533">
    <property type="component" value="Chromosome 11"/>
</dbReference>
<evidence type="ECO:0000313" key="5">
    <source>
        <dbReference type="Proteomes" id="UP000650533"/>
    </source>
</evidence>
<evidence type="ECO:0000256" key="1">
    <source>
        <dbReference type="SAM" id="MobiDB-lite"/>
    </source>
</evidence>
<dbReference type="Proteomes" id="UP000650533">
    <property type="component" value="Chromosome 13"/>
</dbReference>
<protein>
    <submittedName>
        <fullName evidence="3">Retrotransposon-derived protein PEG10</fullName>
    </submittedName>
</protein>
<dbReference type="Pfam" id="PF03732">
    <property type="entry name" value="Retrotrans_gag"/>
    <property type="match status" value="1"/>
</dbReference>
<dbReference type="RefSeq" id="XP_043185393.1">
    <property type="nucleotide sequence ID" value="XM_043326921.1"/>
</dbReference>
<dbReference type="EMBL" id="CP059670">
    <property type="protein sequence ID" value="QRW25156.1"/>
    <property type="molecule type" value="Genomic_DNA"/>
</dbReference>
<evidence type="ECO:0000259" key="2">
    <source>
        <dbReference type="Pfam" id="PF03732"/>
    </source>
</evidence>
<feature type="region of interest" description="Disordered" evidence="1">
    <location>
        <begin position="178"/>
        <end position="199"/>
    </location>
</feature>
<proteinExistence type="predicted"/>
<gene>
    <name evidence="4" type="ORF">RhiXN_07105</name>
    <name evidence="3" type="ORF">RhiXN_10427</name>
</gene>
<sequence length="332" mass="37033">MPSPIFPPHTLVSLTPTHIPQATPPIAQFQPIPNHPLAVHLPLHETCPEWNQSQHLLLSSRLSKPYPPKLGPCRTKSSPRAKSSPSSLPYAGRPTTLSWIRIKESLAQQLGLQPPPGQQGGQTKTPGMVRPGHKAPFKPLRRPGFVYNSKEEEPWPEEPCRQIKKEPCSMPRDLRALTPFDSSSNTKHPKMELPDPFKGNTRAHKAFDKDEQMVVWILYHMEDKAADWALPLIGNIIKGEGNAPTTIPGLTVHFKEAFANPNAKQAAACKIAALTQTASMAEYVTKFCNLIAELDWNEEAYIAQFTRSLHWKVKELLSTKDNIPDNLEAVMP</sequence>
<dbReference type="EMBL" id="CP059668">
    <property type="protein sequence ID" value="QRW24103.1"/>
    <property type="molecule type" value="Genomic_DNA"/>
</dbReference>
<dbReference type="KEGG" id="rsx:RhiXN_07105"/>
<feature type="region of interest" description="Disordered" evidence="1">
    <location>
        <begin position="62"/>
        <end position="92"/>
    </location>
</feature>
<feature type="region of interest" description="Disordered" evidence="1">
    <location>
        <begin position="111"/>
        <end position="142"/>
    </location>
</feature>
<dbReference type="GeneID" id="67029384"/>
<evidence type="ECO:0000313" key="3">
    <source>
        <dbReference type="EMBL" id="QRW24103.1"/>
    </source>
</evidence>
<dbReference type="InterPro" id="IPR032567">
    <property type="entry name" value="RTL1-rel"/>
</dbReference>
<feature type="compositionally biased region" description="Low complexity" evidence="1">
    <location>
        <begin position="76"/>
        <end position="87"/>
    </location>
</feature>
<evidence type="ECO:0000313" key="4">
    <source>
        <dbReference type="EMBL" id="QRW25156.1"/>
    </source>
</evidence>
<organism evidence="3 5">
    <name type="scientific">Rhizoctonia solani</name>
    <dbReference type="NCBI Taxonomy" id="456999"/>
    <lineage>
        <taxon>Eukaryota</taxon>
        <taxon>Fungi</taxon>
        <taxon>Dikarya</taxon>
        <taxon>Basidiomycota</taxon>
        <taxon>Agaricomycotina</taxon>
        <taxon>Agaricomycetes</taxon>
        <taxon>Cantharellales</taxon>
        <taxon>Ceratobasidiaceae</taxon>
        <taxon>Rhizoctonia</taxon>
    </lineage>
</organism>
<feature type="domain" description="Retrotransposon gag" evidence="2">
    <location>
        <begin position="219"/>
        <end position="310"/>
    </location>
</feature>
<dbReference type="PANTHER" id="PTHR15503:SF22">
    <property type="entry name" value="TRANSPOSON TY3-I GAG POLYPROTEIN"/>
    <property type="match status" value="1"/>
</dbReference>
<feature type="compositionally biased region" description="Basic residues" evidence="1">
    <location>
        <begin position="131"/>
        <end position="141"/>
    </location>
</feature>
<dbReference type="PANTHER" id="PTHR15503">
    <property type="entry name" value="LDOC1 RELATED"/>
    <property type="match status" value="1"/>
</dbReference>
<name>A0A8H8T139_9AGAM</name>